<organism evidence="5 6">
    <name type="scientific">Mycobacterium gordonae</name>
    <dbReference type="NCBI Taxonomy" id="1778"/>
    <lineage>
        <taxon>Bacteria</taxon>
        <taxon>Bacillati</taxon>
        <taxon>Actinomycetota</taxon>
        <taxon>Actinomycetes</taxon>
        <taxon>Mycobacteriales</taxon>
        <taxon>Mycobacteriaceae</taxon>
        <taxon>Mycobacterium</taxon>
    </lineage>
</organism>
<evidence type="ECO:0000313" key="6">
    <source>
        <dbReference type="Proteomes" id="UP000193928"/>
    </source>
</evidence>
<dbReference type="Proteomes" id="UP000193928">
    <property type="component" value="Unassembled WGS sequence"/>
</dbReference>
<reference evidence="5 6" key="1">
    <citation type="submission" date="2016-01" db="EMBL/GenBank/DDBJ databases">
        <title>The new phylogeny of the genus Mycobacterium.</title>
        <authorList>
            <person name="Tarcisio F."/>
            <person name="Conor M."/>
            <person name="Antonella G."/>
            <person name="Elisabetta G."/>
            <person name="Giulia F.S."/>
            <person name="Sara T."/>
            <person name="Anna F."/>
            <person name="Clotilde B."/>
            <person name="Roberto B."/>
            <person name="Veronica D.S."/>
            <person name="Fabio R."/>
            <person name="Monica P."/>
            <person name="Olivier J."/>
            <person name="Enrico T."/>
            <person name="Nicola S."/>
        </authorList>
    </citation>
    <scope>NUCLEOTIDE SEQUENCE [LARGE SCALE GENOMIC DNA]</scope>
    <source>
        <strain evidence="5 6">DSM 44160</strain>
    </source>
</reference>
<comment type="similarity">
    <text evidence="1">Belongs to the 'phage' integrase family.</text>
</comment>
<dbReference type="InterPro" id="IPR011010">
    <property type="entry name" value="DNA_brk_join_enz"/>
</dbReference>
<dbReference type="AlphaFoldDB" id="A0A1X1VZF4"/>
<evidence type="ECO:0000256" key="1">
    <source>
        <dbReference type="ARBA" id="ARBA00008857"/>
    </source>
</evidence>
<evidence type="ECO:0000313" key="5">
    <source>
        <dbReference type="EMBL" id="ORV76758.1"/>
    </source>
</evidence>
<evidence type="ECO:0000259" key="4">
    <source>
        <dbReference type="PROSITE" id="PS51898"/>
    </source>
</evidence>
<dbReference type="GO" id="GO:0006310">
    <property type="term" value="P:DNA recombination"/>
    <property type="evidence" value="ECO:0007669"/>
    <property type="project" value="UniProtKB-KW"/>
</dbReference>
<dbReference type="GO" id="GO:0015074">
    <property type="term" value="P:DNA integration"/>
    <property type="evidence" value="ECO:0007669"/>
    <property type="project" value="InterPro"/>
</dbReference>
<dbReference type="SUPFAM" id="SSF56349">
    <property type="entry name" value="DNA breaking-rejoining enzymes"/>
    <property type="match status" value="1"/>
</dbReference>
<evidence type="ECO:0000256" key="3">
    <source>
        <dbReference type="ARBA" id="ARBA00023172"/>
    </source>
</evidence>
<dbReference type="PANTHER" id="PTHR30349:SF41">
    <property type="entry name" value="INTEGRASE_RECOMBINASE PROTEIN MJ0367-RELATED"/>
    <property type="match status" value="1"/>
</dbReference>
<proteinExistence type="inferred from homology"/>
<comment type="caution">
    <text evidence="5">The sequence shown here is derived from an EMBL/GenBank/DDBJ whole genome shotgun (WGS) entry which is preliminary data.</text>
</comment>
<dbReference type="Gene3D" id="1.10.443.10">
    <property type="entry name" value="Intergrase catalytic core"/>
    <property type="match status" value="1"/>
</dbReference>
<keyword evidence="6" id="KW-1185">Reference proteome</keyword>
<dbReference type="Pfam" id="PF00589">
    <property type="entry name" value="Phage_integrase"/>
    <property type="match status" value="1"/>
</dbReference>
<dbReference type="InterPro" id="IPR002104">
    <property type="entry name" value="Integrase_catalytic"/>
</dbReference>
<dbReference type="GO" id="GO:0003677">
    <property type="term" value="F:DNA binding"/>
    <property type="evidence" value="ECO:0007669"/>
    <property type="project" value="UniProtKB-KW"/>
</dbReference>
<gene>
    <name evidence="5" type="ORF">AWC08_33105</name>
</gene>
<evidence type="ECO:0000256" key="2">
    <source>
        <dbReference type="ARBA" id="ARBA00023125"/>
    </source>
</evidence>
<dbReference type="PROSITE" id="PS51898">
    <property type="entry name" value="TYR_RECOMBINASE"/>
    <property type="match status" value="1"/>
</dbReference>
<sequence length="400" mass="44875">MTVGRCHKVARVHPAEGKEQWWIFTPDDEVHERSLVVLRGRKKSTQRTYAYSLVDHLNFLEVHGLDETQVRFDHLVRYMAGITGSADAGVFGLAWRDPSKKPLGVDAANNVAMVLRVYYEGLAVAGVKIDPRLLVKLEGRLTPVRGQEDRWIRSNPLSAGTSSHRPRMVPDEVIEVLLERPGVLLRTRDRMIVIWLKDSGIRVGGLCGLRFCDLHLQPPYECNQRTDPHIHIIPRDDNPNGAAAKSYDKTSYEGPDGVTINGVIRMASPQMISSYYAYLLDDYLPIEPLVDHDQVLVNFAVGHMGTAIKTSRIRKMLREACGRAGLPGHVVPHAFRHRAASDLYAASDFNAQFVADEFGWKDRKMVTTRYGRSANRHAAGHIQRAWQASATDDPVAHLQP</sequence>
<protein>
    <recommendedName>
        <fullName evidence="4">Tyr recombinase domain-containing protein</fullName>
    </recommendedName>
</protein>
<dbReference type="EMBL" id="LQOY01000161">
    <property type="protein sequence ID" value="ORV76758.1"/>
    <property type="molecule type" value="Genomic_DNA"/>
</dbReference>
<dbReference type="PANTHER" id="PTHR30349">
    <property type="entry name" value="PHAGE INTEGRASE-RELATED"/>
    <property type="match status" value="1"/>
</dbReference>
<accession>A0A1X1VZF4</accession>
<dbReference type="InterPro" id="IPR050090">
    <property type="entry name" value="Tyrosine_recombinase_XerCD"/>
</dbReference>
<feature type="domain" description="Tyr recombinase" evidence="4">
    <location>
        <begin position="164"/>
        <end position="383"/>
    </location>
</feature>
<keyword evidence="3" id="KW-0233">DNA recombination</keyword>
<dbReference type="InterPro" id="IPR013762">
    <property type="entry name" value="Integrase-like_cat_sf"/>
</dbReference>
<keyword evidence="2" id="KW-0238">DNA-binding</keyword>
<name>A0A1X1VZF4_MYCGO</name>